<proteinExistence type="predicted"/>
<evidence type="ECO:0008006" key="5">
    <source>
        <dbReference type="Google" id="ProtNLM"/>
    </source>
</evidence>
<evidence type="ECO:0000313" key="3">
    <source>
        <dbReference type="EMBL" id="EAK0469306.1"/>
    </source>
</evidence>
<name>A0A5L4L6J1_CAMFE</name>
<dbReference type="EMBL" id="AABQDW010000014">
    <property type="protein sequence ID" value="EAI5408529.1"/>
    <property type="molecule type" value="Genomic_DNA"/>
</dbReference>
<dbReference type="Proteomes" id="UP000557842">
    <property type="component" value="Unassembled WGS sequence"/>
</dbReference>
<dbReference type="SUPFAM" id="SSF48452">
    <property type="entry name" value="TPR-like"/>
    <property type="match status" value="1"/>
</dbReference>
<gene>
    <name evidence="2" type="ORF">AAH17_07290</name>
    <name evidence="3" type="ORF">AAH24_08055</name>
    <name evidence="1" type="ORF">BVH53_07455</name>
</gene>
<dbReference type="EMBL" id="AACCXK010000013">
    <property type="protein sequence ID" value="EAK0453454.1"/>
    <property type="molecule type" value="Genomic_DNA"/>
</dbReference>
<sequence>MYWCRAALIFTLFLAGCADKQSVGAKKNETFFKYSDINTTIDLEAMKGFYLLGDAKSKDALEVFYMLYKTTKKPIFLKEALKIAFVIKDDRLDELITDAREILNADYDVIRIEIGYYILKSQIKDAKDLALNLIQKESNNSINHSILATIYLFNDEPIRALKEFKKAYEIEGSEENLLKLVDMLDNKLDRTNEAIRYLNNWIGENGCSKPVCFTLLNIYSAKGELDLMIEVYIKLYEAYEESDFLNRALEILLYKKDVISAKELLEKYSFNEPILMEIYAELKEFQKAYNVAQDLYNRSQNPEYMARMAIYKYEQSSKNISKFELDMVVKLFEGSVYALNSPIYFNYYGYLLIDYEIDLKKGLDIAKKAYILDPNSPYIIDSIAWGYFKLGECKEAKMWMDKIQSDTKFMKEDEAKAHKTAIDKCFNKGTK</sequence>
<dbReference type="EMBL" id="AACCXM010000009">
    <property type="protein sequence ID" value="EAK0469306.1"/>
    <property type="molecule type" value="Genomic_DNA"/>
</dbReference>
<evidence type="ECO:0000313" key="2">
    <source>
        <dbReference type="EMBL" id="EAK0453454.1"/>
    </source>
</evidence>
<accession>A0A5L4L6J1</accession>
<organism evidence="3">
    <name type="scientific">Campylobacter fetus</name>
    <dbReference type="NCBI Taxonomy" id="196"/>
    <lineage>
        <taxon>Bacteria</taxon>
        <taxon>Pseudomonadati</taxon>
        <taxon>Campylobacterota</taxon>
        <taxon>Epsilonproteobacteria</taxon>
        <taxon>Campylobacterales</taxon>
        <taxon>Campylobacteraceae</taxon>
        <taxon>Campylobacter</taxon>
    </lineage>
</organism>
<evidence type="ECO:0000313" key="4">
    <source>
        <dbReference type="Proteomes" id="UP000557842"/>
    </source>
</evidence>
<dbReference type="InterPro" id="IPR011990">
    <property type="entry name" value="TPR-like_helical_dom_sf"/>
</dbReference>
<dbReference type="AlphaFoldDB" id="A0A5L4L6J1"/>
<dbReference type="PROSITE" id="PS51257">
    <property type="entry name" value="PROKAR_LIPOPROTEIN"/>
    <property type="match status" value="1"/>
</dbReference>
<dbReference type="RefSeq" id="WP_042960227.1">
    <property type="nucleotide sequence ID" value="NZ_AABUZP020000050.1"/>
</dbReference>
<evidence type="ECO:0000313" key="1">
    <source>
        <dbReference type="EMBL" id="EAI5408529.1"/>
    </source>
</evidence>
<protein>
    <recommendedName>
        <fullName evidence="5">ATP-dependent nuclease subunit B</fullName>
    </recommendedName>
</protein>
<dbReference type="Gene3D" id="1.25.40.10">
    <property type="entry name" value="Tetratricopeptide repeat domain"/>
    <property type="match status" value="1"/>
</dbReference>
<comment type="caution">
    <text evidence="3">The sequence shown here is derived from an EMBL/GenBank/DDBJ whole genome shotgun (WGS) entry which is preliminary data.</text>
</comment>
<reference evidence="3 4" key="1">
    <citation type="submission" date="2018-05" db="EMBL/GenBank/DDBJ databases">
        <authorList>
            <consortium name="PulseNet: The National Subtyping Network for Foodborne Disease Surveillance"/>
            <person name="Tarr C.L."/>
            <person name="Trees E."/>
            <person name="Katz L.S."/>
            <person name="Carleton-Romer H.A."/>
            <person name="Stroika S."/>
            <person name="Kucerova Z."/>
            <person name="Roache K.F."/>
            <person name="Sabol A.L."/>
            <person name="Besser J."/>
            <person name="Gerner-Smidt P."/>
        </authorList>
    </citation>
    <scope>NUCLEOTIDE SEQUENCE</scope>
    <source>
        <strain evidence="2">2014D-0197</strain>
        <strain evidence="1 4">2016D-0221</strain>
        <strain evidence="3">D4313</strain>
    </source>
</reference>